<keyword evidence="2" id="KW-1185">Reference proteome</keyword>
<sequence length="103" mass="12248">MKKYLKKYLSYSKNLLKKIIKYTYHMSNVKSKLNMNYEVNKSIFIYVYTLECEMLWIESALPSAVNRQERRKVHLPLTSTILIIMVHPCFSAGNERKYSATIF</sequence>
<name>A0ABQ5M5J7_9FIRM</name>
<comment type="caution">
    <text evidence="1">The sequence shown here is derived from an EMBL/GenBank/DDBJ whole genome shotgun (WGS) entry which is preliminary data.</text>
</comment>
<proteinExistence type="predicted"/>
<organism evidence="1 2">
    <name type="scientific">Lacrimispora amygdalina</name>
    <dbReference type="NCBI Taxonomy" id="253257"/>
    <lineage>
        <taxon>Bacteria</taxon>
        <taxon>Bacillati</taxon>
        <taxon>Bacillota</taxon>
        <taxon>Clostridia</taxon>
        <taxon>Lachnospirales</taxon>
        <taxon>Lachnospiraceae</taxon>
        <taxon>Lacrimispora</taxon>
    </lineage>
</organism>
<evidence type="ECO:0000313" key="2">
    <source>
        <dbReference type="Proteomes" id="UP001419084"/>
    </source>
</evidence>
<protein>
    <submittedName>
        <fullName evidence="1">Uncharacterized protein</fullName>
    </submittedName>
</protein>
<accession>A0ABQ5M5J7</accession>
<gene>
    <name evidence="1" type="ORF">LAD12857_17290</name>
</gene>
<dbReference type="EMBL" id="BRPJ01000031">
    <property type="protein sequence ID" value="GLB29806.1"/>
    <property type="molecule type" value="Genomic_DNA"/>
</dbReference>
<reference evidence="1 2" key="1">
    <citation type="journal article" date="2024" name="Int. J. Syst. Evol. Microbiol.">
        <title>Lacrimispora brassicae sp. nov. isolated from fermented cabbage, and proposal of Clostridium indicum Gundawar et al. 2019 and Clostridium methoxybenzovorans Mechichi et al. 1999 as heterotypic synonyms of Lacrimispora amygdalina (Parshina et al. 2003) Haas and Blanchard 2020 and Lacrimispora indolis (McClung and McCoy 1957) Haas and Blanchard 2020, respectively.</title>
        <authorList>
            <person name="Kobayashi H."/>
            <person name="Tanizawa Y."/>
            <person name="Sakamoto M."/>
            <person name="Ohkuma M."/>
            <person name="Tohno M."/>
        </authorList>
    </citation>
    <scope>NUCLEOTIDE SEQUENCE [LARGE SCALE GENOMIC DNA]</scope>
    <source>
        <strain evidence="1 2">DSM 12857</strain>
    </source>
</reference>
<evidence type="ECO:0000313" key="1">
    <source>
        <dbReference type="EMBL" id="GLB29806.1"/>
    </source>
</evidence>
<dbReference type="Proteomes" id="UP001419084">
    <property type="component" value="Unassembled WGS sequence"/>
</dbReference>